<accession>A0A401Q520</accession>
<name>A0A401Q520_SCYTO</name>
<dbReference type="EMBL" id="BFAA01009656">
    <property type="protein sequence ID" value="GCB80447.1"/>
    <property type="molecule type" value="Genomic_DNA"/>
</dbReference>
<proteinExistence type="predicted"/>
<comment type="caution">
    <text evidence="1">The sequence shown here is derived from an EMBL/GenBank/DDBJ whole genome shotgun (WGS) entry which is preliminary data.</text>
</comment>
<evidence type="ECO:0000313" key="1">
    <source>
        <dbReference type="EMBL" id="GCB80447.1"/>
    </source>
</evidence>
<keyword evidence="2" id="KW-1185">Reference proteome</keyword>
<dbReference type="Proteomes" id="UP000288216">
    <property type="component" value="Unassembled WGS sequence"/>
</dbReference>
<gene>
    <name evidence="1" type="ORF">scyTo_0016206</name>
</gene>
<evidence type="ECO:0000313" key="2">
    <source>
        <dbReference type="Proteomes" id="UP000288216"/>
    </source>
</evidence>
<organism evidence="1 2">
    <name type="scientific">Scyliorhinus torazame</name>
    <name type="common">Cloudy catshark</name>
    <name type="synonym">Catulus torazame</name>
    <dbReference type="NCBI Taxonomy" id="75743"/>
    <lineage>
        <taxon>Eukaryota</taxon>
        <taxon>Metazoa</taxon>
        <taxon>Chordata</taxon>
        <taxon>Craniata</taxon>
        <taxon>Vertebrata</taxon>
        <taxon>Chondrichthyes</taxon>
        <taxon>Elasmobranchii</taxon>
        <taxon>Galeomorphii</taxon>
        <taxon>Galeoidea</taxon>
        <taxon>Carcharhiniformes</taxon>
        <taxon>Scyliorhinidae</taxon>
        <taxon>Scyliorhinus</taxon>
    </lineage>
</organism>
<protein>
    <submittedName>
        <fullName evidence="1">Uncharacterized protein</fullName>
    </submittedName>
</protein>
<dbReference type="AlphaFoldDB" id="A0A401Q520"/>
<sequence length="79" mass="9334">MTRGQAACLHVFINCFCEVNLLKFFFLRWKDGCYFFFLVPTEKILHPVTQMKGDGKETWSKPWSVPLCNQSQRLNNFLN</sequence>
<reference evidence="1 2" key="1">
    <citation type="journal article" date="2018" name="Nat. Ecol. Evol.">
        <title>Shark genomes provide insights into elasmobranch evolution and the origin of vertebrates.</title>
        <authorList>
            <person name="Hara Y"/>
            <person name="Yamaguchi K"/>
            <person name="Onimaru K"/>
            <person name="Kadota M"/>
            <person name="Koyanagi M"/>
            <person name="Keeley SD"/>
            <person name="Tatsumi K"/>
            <person name="Tanaka K"/>
            <person name="Motone F"/>
            <person name="Kageyama Y"/>
            <person name="Nozu R"/>
            <person name="Adachi N"/>
            <person name="Nishimura O"/>
            <person name="Nakagawa R"/>
            <person name="Tanegashima C"/>
            <person name="Kiyatake I"/>
            <person name="Matsumoto R"/>
            <person name="Murakumo K"/>
            <person name="Nishida K"/>
            <person name="Terakita A"/>
            <person name="Kuratani S"/>
            <person name="Sato K"/>
            <person name="Hyodo S Kuraku.S."/>
        </authorList>
    </citation>
    <scope>NUCLEOTIDE SEQUENCE [LARGE SCALE GENOMIC DNA]</scope>
</reference>